<dbReference type="AlphaFoldDB" id="A0AA82N7V1"/>
<keyword evidence="1" id="KW-0812">Transmembrane</keyword>
<keyword evidence="1" id="KW-0472">Membrane</keyword>
<dbReference type="WBParaSite" id="Smp_349290.1">
    <property type="protein sequence ID" value="Smp_349290.1"/>
    <property type="gene ID" value="Smp_349290"/>
</dbReference>
<reference evidence="2" key="1">
    <citation type="journal article" date="2012" name="PLoS Negl. Trop. Dis.">
        <title>A systematically improved high quality genome and transcriptome of the human blood fluke Schistosoma mansoni.</title>
        <authorList>
            <person name="Protasio A.V."/>
            <person name="Tsai I.J."/>
            <person name="Babbage A."/>
            <person name="Nichol S."/>
            <person name="Hunt M."/>
            <person name="Aslett M.A."/>
            <person name="De Silva N."/>
            <person name="Velarde G.S."/>
            <person name="Anderson T.J."/>
            <person name="Clark R.C."/>
            <person name="Davidson C."/>
            <person name="Dillon G.P."/>
            <person name="Holroyd N.E."/>
            <person name="LoVerde P.T."/>
            <person name="Lloyd C."/>
            <person name="McQuillan J."/>
            <person name="Oliveira G."/>
            <person name="Otto T.D."/>
            <person name="Parker-Manuel S.J."/>
            <person name="Quail M.A."/>
            <person name="Wilson R.A."/>
            <person name="Zerlotini A."/>
            <person name="Dunne D.W."/>
            <person name="Berriman M."/>
        </authorList>
    </citation>
    <scope>NUCLEOTIDE SEQUENCE [LARGE SCALE GENOMIC DNA]</scope>
    <source>
        <strain evidence="2">Puerto Rican</strain>
    </source>
</reference>
<reference evidence="3" key="2">
    <citation type="submission" date="2023-11" db="UniProtKB">
        <authorList>
            <consortium name="WormBaseParasite"/>
        </authorList>
    </citation>
    <scope>IDENTIFICATION</scope>
    <source>
        <strain evidence="3">Puerto Rican</strain>
    </source>
</reference>
<accession>A0AA82N7V1</accession>
<evidence type="ECO:0000313" key="2">
    <source>
        <dbReference type="Proteomes" id="UP000008854"/>
    </source>
</evidence>
<feature type="transmembrane region" description="Helical" evidence="1">
    <location>
        <begin position="5"/>
        <end position="24"/>
    </location>
</feature>
<proteinExistence type="predicted"/>
<sequence>MRYTLLFCQSITVYSIIFMISGFIKCNEICTKPELKNYTKVIFENDSYEYSHNYYYSQLIRLNQSPPVSNDIFEKVDIDVSVAPAFLIKFYDNDVDRLYIEGSGTIRMYSEGPVEGIVNFLKEFDVSNLEISNGKELLAIRLTYHKQDNGESFTFKVTSLIYPNGKIAFYYDEVAKEFQKDDVYSLFSACLRVAKIEKFLKNGSKVARWWSMKFTVIVQNTIRLTHVKMQKHQTKRVFGAKNPIYALLVMTRIIMNSK</sequence>
<name>A0AA82N7V1_SCHMA</name>
<organism evidence="2 3">
    <name type="scientific">Schistosoma mansoni</name>
    <name type="common">Blood fluke</name>
    <dbReference type="NCBI Taxonomy" id="6183"/>
    <lineage>
        <taxon>Eukaryota</taxon>
        <taxon>Metazoa</taxon>
        <taxon>Spiralia</taxon>
        <taxon>Lophotrochozoa</taxon>
        <taxon>Platyhelminthes</taxon>
        <taxon>Trematoda</taxon>
        <taxon>Digenea</taxon>
        <taxon>Strigeidida</taxon>
        <taxon>Schistosomatoidea</taxon>
        <taxon>Schistosomatidae</taxon>
        <taxon>Schistosoma</taxon>
    </lineage>
</organism>
<protein>
    <submittedName>
        <fullName evidence="3">Uncharacterized protein</fullName>
    </submittedName>
</protein>
<keyword evidence="1" id="KW-1133">Transmembrane helix</keyword>
<evidence type="ECO:0000313" key="3">
    <source>
        <dbReference type="WBParaSite" id="Smp_349290.1"/>
    </source>
</evidence>
<keyword evidence="2" id="KW-1185">Reference proteome</keyword>
<evidence type="ECO:0000256" key="1">
    <source>
        <dbReference type="SAM" id="Phobius"/>
    </source>
</evidence>
<dbReference type="Proteomes" id="UP000008854">
    <property type="component" value="Unassembled WGS sequence"/>
</dbReference>